<keyword evidence="3" id="KW-1185">Reference proteome</keyword>
<dbReference type="Proteomes" id="UP001259832">
    <property type="component" value="Unassembled WGS sequence"/>
</dbReference>
<name>A0AAD9LCE0_9STRA</name>
<feature type="coiled-coil region" evidence="1">
    <location>
        <begin position="99"/>
        <end position="168"/>
    </location>
</feature>
<accession>A0AAD9LCE0</accession>
<evidence type="ECO:0000313" key="2">
    <source>
        <dbReference type="EMBL" id="KAK1930189.1"/>
    </source>
</evidence>
<sequence>MRFYLRSHQVSASRWSAAAVKTRERMNTWASQPCEPIVLNVNASSSESELFDGELLPGDGELSATVQAAKCSIETTASQASPTMRPAALNEAQRRSRHNANERRRTNALKTRIVQMREEMEALERQRARLKQESLLHNPALLDTMALIDQLRTEQQELNKKLRAYDMQNSTYQTIVSEYGANSSSSGVSDAHYNTENTNPNEDKIAEAPIFQRVLFRHPLPLDVVMACVKESYESIMAFRAERDFESLDTEVLGWSDKRILNARSLRFMLSQQFEYVPPAELVYKTWNLLTDFKLYRHMQPRTMALELLQRVTEDCVIVRLSVSNGDKVHHSILLIARGRIDGGYLITYRSIPLSEGQRQFAATESNYVNLFNWYTFLEKLTPAGIPACEVTFGGTVENQPMEYLRYLMMEVVAGVVRWQTAVGHNKFRLTHG</sequence>
<proteinExistence type="predicted"/>
<gene>
    <name evidence="2" type="ORF">P3T76_014422</name>
</gene>
<evidence type="ECO:0000256" key="1">
    <source>
        <dbReference type="SAM" id="Coils"/>
    </source>
</evidence>
<protein>
    <submittedName>
        <fullName evidence="2">Uncharacterized protein</fullName>
    </submittedName>
</protein>
<organism evidence="2 3">
    <name type="scientific">Phytophthora citrophthora</name>
    <dbReference type="NCBI Taxonomy" id="4793"/>
    <lineage>
        <taxon>Eukaryota</taxon>
        <taxon>Sar</taxon>
        <taxon>Stramenopiles</taxon>
        <taxon>Oomycota</taxon>
        <taxon>Peronosporomycetes</taxon>
        <taxon>Peronosporales</taxon>
        <taxon>Peronosporaceae</taxon>
        <taxon>Phytophthora</taxon>
    </lineage>
</organism>
<evidence type="ECO:0000313" key="3">
    <source>
        <dbReference type="Proteomes" id="UP001259832"/>
    </source>
</evidence>
<dbReference type="AlphaFoldDB" id="A0AAD9LCE0"/>
<keyword evidence="1" id="KW-0175">Coiled coil</keyword>
<dbReference type="EMBL" id="JASMQC010000041">
    <property type="protein sequence ID" value="KAK1930189.1"/>
    <property type="molecule type" value="Genomic_DNA"/>
</dbReference>
<comment type="caution">
    <text evidence="2">The sequence shown here is derived from an EMBL/GenBank/DDBJ whole genome shotgun (WGS) entry which is preliminary data.</text>
</comment>
<reference evidence="2" key="1">
    <citation type="submission" date="2023-08" db="EMBL/GenBank/DDBJ databases">
        <title>Reference Genome Resource for the Citrus Pathogen Phytophthora citrophthora.</title>
        <authorList>
            <person name="Moller H."/>
            <person name="Coetzee B."/>
            <person name="Rose L.J."/>
            <person name="Van Niekerk J.M."/>
        </authorList>
    </citation>
    <scope>NUCLEOTIDE SEQUENCE</scope>
    <source>
        <strain evidence="2">STE-U-9442</strain>
    </source>
</reference>